<keyword evidence="2" id="KW-1185">Reference proteome</keyword>
<organism evidence="1 2">
    <name type="scientific">Trichinella nelsoni</name>
    <dbReference type="NCBI Taxonomy" id="6336"/>
    <lineage>
        <taxon>Eukaryota</taxon>
        <taxon>Metazoa</taxon>
        <taxon>Ecdysozoa</taxon>
        <taxon>Nematoda</taxon>
        <taxon>Enoplea</taxon>
        <taxon>Dorylaimia</taxon>
        <taxon>Trichinellida</taxon>
        <taxon>Trichinellidae</taxon>
        <taxon>Trichinella</taxon>
    </lineage>
</organism>
<gene>
    <name evidence="1" type="ORF">T07_9010</name>
</gene>
<name>A0A0V0S0C7_9BILA</name>
<protein>
    <submittedName>
        <fullName evidence="1">Uncharacterized protein</fullName>
    </submittedName>
</protein>
<dbReference type="OrthoDB" id="10483276at2759"/>
<evidence type="ECO:0000313" key="2">
    <source>
        <dbReference type="Proteomes" id="UP000054630"/>
    </source>
</evidence>
<dbReference type="EMBL" id="JYDL01000051">
    <property type="protein sequence ID" value="KRX20221.1"/>
    <property type="molecule type" value="Genomic_DNA"/>
</dbReference>
<dbReference type="AlphaFoldDB" id="A0A0V0S0C7"/>
<dbReference type="Proteomes" id="UP000054630">
    <property type="component" value="Unassembled WGS sequence"/>
</dbReference>
<comment type="caution">
    <text evidence="1">The sequence shown here is derived from an EMBL/GenBank/DDBJ whole genome shotgun (WGS) entry which is preliminary data.</text>
</comment>
<reference evidence="1 2" key="1">
    <citation type="submission" date="2015-01" db="EMBL/GenBank/DDBJ databases">
        <title>Evolution of Trichinella species and genotypes.</title>
        <authorList>
            <person name="Korhonen P.K."/>
            <person name="Edoardo P."/>
            <person name="Giuseppe L.R."/>
            <person name="Gasser R.B."/>
        </authorList>
    </citation>
    <scope>NUCLEOTIDE SEQUENCE [LARGE SCALE GENOMIC DNA]</scope>
    <source>
        <strain evidence="1">ISS37</strain>
    </source>
</reference>
<evidence type="ECO:0000313" key="1">
    <source>
        <dbReference type="EMBL" id="KRX20221.1"/>
    </source>
</evidence>
<proteinExistence type="predicted"/>
<accession>A0A0V0S0C7</accession>
<sequence length="71" mass="7977">MSTVKKWKKANWNKLFPASLASDRKRINANNTACTTKTVPSCLNTPEDGNQSTIKRNIPLAKKFQNNNTVK</sequence>